<evidence type="ECO:0000256" key="2">
    <source>
        <dbReference type="ARBA" id="ARBA00022980"/>
    </source>
</evidence>
<sequence length="210" mass="24103">MAIRGNRVVPNAHFHKDWQRYIKTWFDQPARKKRRHQKRAEKSARIAPRPLKKLRPVVRCPGARFNMRQRLGRGFTVEELKAAGVSAKVAQTIGIAVDKRRKNRSVESLQENVQRLKEYKSRLIVFPINRKRPKKGDSSEQECRLAAQVEGDILPVKKVSATEKPRKVTSAEKKFAAFHTVRQARVNKKLAPGRAKKAREAEAEAKDKAK</sequence>
<comment type="similarity">
    <text evidence="1 4">Belongs to the eukaryotic ribosomal protein eL13 family.</text>
</comment>
<keyword evidence="2 4" id="KW-0689">Ribosomal protein</keyword>
<dbReference type="PROSITE" id="PS01104">
    <property type="entry name" value="RIBOSOMAL_L13E"/>
    <property type="match status" value="1"/>
</dbReference>
<evidence type="ECO:0000256" key="5">
    <source>
        <dbReference type="SAM" id="MobiDB-lite"/>
    </source>
</evidence>
<reference evidence="6" key="1">
    <citation type="submission" date="2018-10" db="EMBL/GenBank/DDBJ databases">
        <title>Transcriptome assembly of Aceria tosichella (Wheat curl mite) Type 2.</title>
        <authorList>
            <person name="Scully E.D."/>
            <person name="Geib S.M."/>
            <person name="Palmer N.A."/>
            <person name="Gupta A.K."/>
            <person name="Sarath G."/>
            <person name="Tatineni S."/>
        </authorList>
    </citation>
    <scope>NUCLEOTIDE SEQUENCE</scope>
    <source>
        <strain evidence="6">LincolnNE</strain>
    </source>
</reference>
<dbReference type="GO" id="GO:0003735">
    <property type="term" value="F:structural constituent of ribosome"/>
    <property type="evidence" value="ECO:0007669"/>
    <property type="project" value="InterPro"/>
</dbReference>
<dbReference type="HAMAP" id="MF_00499">
    <property type="entry name" value="Ribosomal_eL13"/>
    <property type="match status" value="1"/>
</dbReference>
<dbReference type="EMBL" id="GGYP01001433">
    <property type="protein sequence ID" value="MDE46204.1"/>
    <property type="molecule type" value="Transcribed_RNA"/>
</dbReference>
<dbReference type="InterPro" id="IPR001380">
    <property type="entry name" value="Ribosomal_eL13"/>
</dbReference>
<feature type="compositionally biased region" description="Basic and acidic residues" evidence="5">
    <location>
        <begin position="198"/>
        <end position="210"/>
    </location>
</feature>
<dbReference type="PANTHER" id="PTHR11722:SF0">
    <property type="entry name" value="LARGE RIBOSOMAL SUBUNIT PROTEIN EL13"/>
    <property type="match status" value="1"/>
</dbReference>
<gene>
    <name evidence="6" type="primary">RpL13_5</name>
    <name evidence="6" type="ORF">g.16746</name>
</gene>
<dbReference type="GO" id="GO:0003723">
    <property type="term" value="F:RNA binding"/>
    <property type="evidence" value="ECO:0007669"/>
    <property type="project" value="TreeGrafter"/>
</dbReference>
<evidence type="ECO:0000256" key="1">
    <source>
        <dbReference type="ARBA" id="ARBA00005640"/>
    </source>
</evidence>
<evidence type="ECO:0000256" key="4">
    <source>
        <dbReference type="RuleBase" id="RU000572"/>
    </source>
</evidence>
<proteinExistence type="inferred from homology"/>
<name>A0A6G1S6R9_9ACAR</name>
<feature type="region of interest" description="Disordered" evidence="5">
    <location>
        <begin position="29"/>
        <end position="48"/>
    </location>
</feature>
<accession>A0A6G1S6R9</accession>
<dbReference type="GO" id="GO:0022625">
    <property type="term" value="C:cytosolic large ribosomal subunit"/>
    <property type="evidence" value="ECO:0007669"/>
    <property type="project" value="TreeGrafter"/>
</dbReference>
<dbReference type="Pfam" id="PF01294">
    <property type="entry name" value="Ribosomal_L13e"/>
    <property type="match status" value="1"/>
</dbReference>
<dbReference type="GO" id="GO:0006412">
    <property type="term" value="P:translation"/>
    <property type="evidence" value="ECO:0007669"/>
    <property type="project" value="InterPro"/>
</dbReference>
<evidence type="ECO:0000313" key="6">
    <source>
        <dbReference type="EMBL" id="MDE46204.1"/>
    </source>
</evidence>
<keyword evidence="3 4" id="KW-0687">Ribonucleoprotein</keyword>
<dbReference type="PANTHER" id="PTHR11722">
    <property type="entry name" value="60S RIBOSOMAL PROTEIN L13"/>
    <property type="match status" value="1"/>
</dbReference>
<dbReference type="InterPro" id="IPR018256">
    <property type="entry name" value="Ribosomal_eL13_CS"/>
</dbReference>
<evidence type="ECO:0000256" key="3">
    <source>
        <dbReference type="ARBA" id="ARBA00023274"/>
    </source>
</evidence>
<protein>
    <recommendedName>
        <fullName evidence="4">60S ribosomal protein L13</fullName>
    </recommendedName>
</protein>
<feature type="region of interest" description="Disordered" evidence="5">
    <location>
        <begin position="187"/>
        <end position="210"/>
    </location>
</feature>
<dbReference type="AlphaFoldDB" id="A0A6G1S6R9"/>
<organism evidence="6">
    <name type="scientific">Aceria tosichella</name>
    <name type="common">wheat curl mite</name>
    <dbReference type="NCBI Taxonomy" id="561515"/>
    <lineage>
        <taxon>Eukaryota</taxon>
        <taxon>Metazoa</taxon>
        <taxon>Ecdysozoa</taxon>
        <taxon>Arthropoda</taxon>
        <taxon>Chelicerata</taxon>
        <taxon>Arachnida</taxon>
        <taxon>Acari</taxon>
        <taxon>Acariformes</taxon>
        <taxon>Trombidiformes</taxon>
        <taxon>Prostigmata</taxon>
        <taxon>Eupodina</taxon>
        <taxon>Eriophyoidea</taxon>
        <taxon>Eriophyidae</taxon>
        <taxon>Eriophyinae</taxon>
        <taxon>Aceriini</taxon>
        <taxon>Aceria</taxon>
    </lineage>
</organism>
<dbReference type="Gene3D" id="1.20.5.110">
    <property type="match status" value="1"/>
</dbReference>